<dbReference type="PANTHER" id="PTHR46014:SF1">
    <property type="entry name" value="TETRATRICOPEPTIDE REPEAT PROTEIN 1"/>
    <property type="match status" value="1"/>
</dbReference>
<organism evidence="2 3">
    <name type="scientific">Pristionchus entomophagus</name>
    <dbReference type="NCBI Taxonomy" id="358040"/>
    <lineage>
        <taxon>Eukaryota</taxon>
        <taxon>Metazoa</taxon>
        <taxon>Ecdysozoa</taxon>
        <taxon>Nematoda</taxon>
        <taxon>Chromadorea</taxon>
        <taxon>Rhabditida</taxon>
        <taxon>Rhabditina</taxon>
        <taxon>Diplogasteromorpha</taxon>
        <taxon>Diplogasteroidea</taxon>
        <taxon>Neodiplogasteridae</taxon>
        <taxon>Pristionchus</taxon>
    </lineage>
</organism>
<keyword evidence="1" id="KW-0812">Transmembrane</keyword>
<dbReference type="EMBL" id="BTSX01000006">
    <property type="protein sequence ID" value="GMT07239.1"/>
    <property type="molecule type" value="Genomic_DNA"/>
</dbReference>
<dbReference type="InterPro" id="IPR011990">
    <property type="entry name" value="TPR-like_helical_dom_sf"/>
</dbReference>
<dbReference type="PANTHER" id="PTHR46014">
    <property type="entry name" value="TETRATRICOPEPTIDE REPEAT PROTEIN 1"/>
    <property type="match status" value="1"/>
</dbReference>
<evidence type="ECO:0000313" key="3">
    <source>
        <dbReference type="Proteomes" id="UP001432027"/>
    </source>
</evidence>
<comment type="caution">
    <text evidence="2">The sequence shown here is derived from an EMBL/GenBank/DDBJ whole genome shotgun (WGS) entry which is preliminary data.</text>
</comment>
<accession>A0AAV5UMV6</accession>
<dbReference type="SUPFAM" id="SSF48452">
    <property type="entry name" value="TPR-like"/>
    <property type="match status" value="1"/>
</dbReference>
<evidence type="ECO:0000256" key="1">
    <source>
        <dbReference type="SAM" id="Phobius"/>
    </source>
</evidence>
<dbReference type="AlphaFoldDB" id="A0AAV5UMV6"/>
<evidence type="ECO:0008006" key="4">
    <source>
        <dbReference type="Google" id="ProtNLM"/>
    </source>
</evidence>
<feature type="transmembrane region" description="Helical" evidence="1">
    <location>
        <begin position="12"/>
        <end position="35"/>
    </location>
</feature>
<proteinExistence type="predicted"/>
<dbReference type="Proteomes" id="UP001432027">
    <property type="component" value="Unassembled WGS sequence"/>
</dbReference>
<sequence>MSTEPSGGGDRFPSRTVIAAATGAVVAAGAAYYLYSKSGSASKSKTITFEQLKKWKEEGNTHFIQKRFAEAIERFTDVITECNKTKMHDKNVNKDQESAAEYSELLAACYQNRGAAKQASEDSPLEVISDCSYAISLKPKYARAYIRRSQLLKTMEPKQALADALAAVHIDSKFGQQMMSMMSELMGALEKKNLEDFQRRKALSPVTKPQPITQDQIFTFLHKTLTDDYIRSLVLKKVESSSESLNEAAECIKRRNFEEALAAAEKSEAPECLLLTARLFYCQGNLEKFEECLGKFEKWAASSPDHDHLDDLKISYATMRLETADSIVSLLELFEAAVDSHGPRSDFFSTAAFRCTFLDCWEQALTILTDRRLEHSTVSQVLYFFVQINAIILRNENLMDSYKIIAKFEEFVDALVDKDEHKNWAAFALSKIYITFNNTHNAELLLKELQRRDDSWAVYPLALGHIYTQKEEYKQAIEMADLTLEMEKVNPEAHLLKQSLKLHGQGNTLDPASLYVSLRAEAEPLLTRCLSNAEFPFVNEVLRHIAFIEAKITAANSLCL</sequence>
<keyword evidence="1" id="KW-1133">Transmembrane helix</keyword>
<dbReference type="InterPro" id="IPR052769">
    <property type="entry name" value="TPR_domain_protein"/>
</dbReference>
<gene>
    <name evidence="2" type="ORF">PENTCL1PPCAC_29413</name>
</gene>
<protein>
    <recommendedName>
        <fullName evidence="4">Mitochondrial import receptor subunit TOM70</fullName>
    </recommendedName>
</protein>
<dbReference type="Gene3D" id="1.25.40.10">
    <property type="entry name" value="Tetratricopeptide repeat domain"/>
    <property type="match status" value="2"/>
</dbReference>
<name>A0AAV5UMV6_9BILA</name>
<reference evidence="2" key="1">
    <citation type="submission" date="2023-10" db="EMBL/GenBank/DDBJ databases">
        <title>Genome assembly of Pristionchus species.</title>
        <authorList>
            <person name="Yoshida K."/>
            <person name="Sommer R.J."/>
        </authorList>
    </citation>
    <scope>NUCLEOTIDE SEQUENCE</scope>
    <source>
        <strain evidence="2">RS0144</strain>
    </source>
</reference>
<evidence type="ECO:0000313" key="2">
    <source>
        <dbReference type="EMBL" id="GMT07239.1"/>
    </source>
</evidence>
<keyword evidence="1" id="KW-0472">Membrane</keyword>
<keyword evidence="3" id="KW-1185">Reference proteome</keyword>